<dbReference type="RefSeq" id="WP_377352167.1">
    <property type="nucleotide sequence ID" value="NZ_JBHTLQ010000003.1"/>
</dbReference>
<proteinExistence type="inferred from homology"/>
<reference evidence="7" key="1">
    <citation type="journal article" date="2019" name="Int. J. Syst. Evol. Microbiol.">
        <title>The Global Catalogue of Microorganisms (GCM) 10K type strain sequencing project: providing services to taxonomists for standard genome sequencing and annotation.</title>
        <authorList>
            <consortium name="The Broad Institute Genomics Platform"/>
            <consortium name="The Broad Institute Genome Sequencing Center for Infectious Disease"/>
            <person name="Wu L."/>
            <person name="Ma J."/>
        </authorList>
    </citation>
    <scope>NUCLEOTIDE SEQUENCE [LARGE SCALE GENOMIC DNA]</scope>
    <source>
        <strain evidence="7">CCUG 55074</strain>
    </source>
</reference>
<evidence type="ECO:0000256" key="4">
    <source>
        <dbReference type="HAMAP-Rule" id="MF_01930"/>
    </source>
</evidence>
<feature type="site" description="Raises pKa of active site His" evidence="4">
    <location>
        <position position="152"/>
    </location>
</feature>
<feature type="domain" description="Formyl transferase N-terminal" evidence="5">
    <location>
        <begin position="7"/>
        <end position="189"/>
    </location>
</feature>
<evidence type="ECO:0000313" key="6">
    <source>
        <dbReference type="EMBL" id="MFD1189306.1"/>
    </source>
</evidence>
<dbReference type="Gene3D" id="3.40.50.170">
    <property type="entry name" value="Formyl transferase, N-terminal domain"/>
    <property type="match status" value="1"/>
</dbReference>
<comment type="caution">
    <text evidence="6">The sequence shown here is derived from an EMBL/GenBank/DDBJ whole genome shotgun (WGS) entry which is preliminary data.</text>
</comment>
<evidence type="ECO:0000313" key="7">
    <source>
        <dbReference type="Proteomes" id="UP001597216"/>
    </source>
</evidence>
<dbReference type="EC" id="2.1.2.2" evidence="4"/>
<comment type="caution">
    <text evidence="4">Lacks conserved residue(s) required for the propagation of feature annotation.</text>
</comment>
<dbReference type="Pfam" id="PF00551">
    <property type="entry name" value="Formyl_trans_N"/>
    <property type="match status" value="1"/>
</dbReference>
<accession>A0ABW3SXL2</accession>
<comment type="pathway">
    <text evidence="1 4">Purine metabolism; IMP biosynthesis via de novo pathway; N(2)-formyl-N(1)-(5-phospho-D-ribosyl)glycinamide from N(1)-(5-phospho-D-ribosyl)glycinamide (10-formyl THF route): step 1/1.</text>
</comment>
<protein>
    <recommendedName>
        <fullName evidence="4">Phosphoribosylglycinamide formyltransferase</fullName>
        <ecNumber evidence="4">2.1.2.2</ecNumber>
    </recommendedName>
    <alternativeName>
        <fullName evidence="4">5'-phosphoribosylglycinamide transformylase</fullName>
    </alternativeName>
    <alternativeName>
        <fullName evidence="4">GAR transformylase</fullName>
        <shortName evidence="4">GART</shortName>
    </alternativeName>
</protein>
<feature type="active site" description="Proton donor" evidence="4">
    <location>
        <position position="111"/>
    </location>
</feature>
<dbReference type="InterPro" id="IPR036477">
    <property type="entry name" value="Formyl_transf_N_sf"/>
</dbReference>
<dbReference type="SUPFAM" id="SSF53328">
    <property type="entry name" value="Formyltransferase"/>
    <property type="match status" value="1"/>
</dbReference>
<dbReference type="Proteomes" id="UP001597216">
    <property type="component" value="Unassembled WGS sequence"/>
</dbReference>
<sequence length="200" mass="21213">MKSQHLKLGFLASRNGSSMRAILEAIRIGILDAEARLVVSNNRSAPALEAATAAGVQTLHLPTQADPDAADAALAKAMVEAGVEWIVLSGYLRRLGPKTLAAYRDRILNIHPGPIPAFGGEGMYGRRVHEAVVAAGVAASAITIHLVDEEYDHGAVLAVREVPLEPGETAESLEARLTRLEPEVFVETLQRLASGQLALS</sequence>
<comment type="similarity">
    <text evidence="4">Belongs to the GART family.</text>
</comment>
<dbReference type="PANTHER" id="PTHR43369">
    <property type="entry name" value="PHOSPHORIBOSYLGLYCINAMIDE FORMYLTRANSFERASE"/>
    <property type="match status" value="1"/>
</dbReference>
<evidence type="ECO:0000256" key="1">
    <source>
        <dbReference type="ARBA" id="ARBA00005054"/>
    </source>
</evidence>
<evidence type="ECO:0000256" key="3">
    <source>
        <dbReference type="ARBA" id="ARBA00022755"/>
    </source>
</evidence>
<name>A0ABW3SXL2_9CAUL</name>
<dbReference type="HAMAP" id="MF_01930">
    <property type="entry name" value="PurN"/>
    <property type="match status" value="1"/>
</dbReference>
<keyword evidence="2 4" id="KW-0808">Transferase</keyword>
<gene>
    <name evidence="4" type="primary">purN</name>
    <name evidence="6" type="ORF">ACFQ27_01825</name>
</gene>
<comment type="catalytic activity">
    <reaction evidence="4">
        <text>N(1)-(5-phospho-beta-D-ribosyl)glycinamide + (6R)-10-formyltetrahydrofolate = N(2)-formyl-N(1)-(5-phospho-beta-D-ribosyl)glycinamide + (6S)-5,6,7,8-tetrahydrofolate + H(+)</text>
        <dbReference type="Rhea" id="RHEA:15053"/>
        <dbReference type="ChEBI" id="CHEBI:15378"/>
        <dbReference type="ChEBI" id="CHEBI:57453"/>
        <dbReference type="ChEBI" id="CHEBI:143788"/>
        <dbReference type="ChEBI" id="CHEBI:147286"/>
        <dbReference type="ChEBI" id="CHEBI:195366"/>
        <dbReference type="EC" id="2.1.2.2"/>
    </reaction>
</comment>
<keyword evidence="7" id="KW-1185">Reference proteome</keyword>
<dbReference type="EMBL" id="JBHTLQ010000003">
    <property type="protein sequence ID" value="MFD1189306.1"/>
    <property type="molecule type" value="Genomic_DNA"/>
</dbReference>
<comment type="function">
    <text evidence="4">Catalyzes the transfer of a formyl group from 10-formyltetrahydrofolate to 5-phospho-ribosyl-glycinamide (GAR), producing 5-phospho-ribosyl-N-formylglycinamide (FGAR) and tetrahydrofolate.</text>
</comment>
<dbReference type="PANTHER" id="PTHR43369:SF2">
    <property type="entry name" value="PHOSPHORIBOSYLGLYCINAMIDE FORMYLTRANSFERASE"/>
    <property type="match status" value="1"/>
</dbReference>
<dbReference type="InterPro" id="IPR004607">
    <property type="entry name" value="GART"/>
</dbReference>
<feature type="binding site" evidence="4">
    <location>
        <position position="109"/>
    </location>
    <ligand>
        <name>(6R)-10-formyltetrahydrofolate</name>
        <dbReference type="ChEBI" id="CHEBI:195366"/>
    </ligand>
</feature>
<keyword evidence="3 4" id="KW-0658">Purine biosynthesis</keyword>
<evidence type="ECO:0000256" key="2">
    <source>
        <dbReference type="ARBA" id="ARBA00022679"/>
    </source>
</evidence>
<dbReference type="InterPro" id="IPR002376">
    <property type="entry name" value="Formyl_transf_N"/>
</dbReference>
<evidence type="ECO:0000259" key="5">
    <source>
        <dbReference type="Pfam" id="PF00551"/>
    </source>
</evidence>
<organism evidence="6 7">
    <name type="scientific">Phenylobacterium conjunctum</name>
    <dbReference type="NCBI Taxonomy" id="1298959"/>
    <lineage>
        <taxon>Bacteria</taxon>
        <taxon>Pseudomonadati</taxon>
        <taxon>Pseudomonadota</taxon>
        <taxon>Alphaproteobacteria</taxon>
        <taxon>Caulobacterales</taxon>
        <taxon>Caulobacteraceae</taxon>
        <taxon>Phenylobacterium</taxon>
    </lineage>
</organism>